<proteinExistence type="predicted"/>
<dbReference type="OrthoDB" id="653949at2"/>
<dbReference type="EMBL" id="SNZV01000008">
    <property type="protein sequence ID" value="TDS11071.1"/>
    <property type="molecule type" value="Genomic_DNA"/>
</dbReference>
<name>A0A4R7CSS7_9SPHI</name>
<reference evidence="3 4" key="1">
    <citation type="submission" date="2019-03" db="EMBL/GenBank/DDBJ databases">
        <title>Genomic Encyclopedia of Type Strains, Phase III (KMG-III): the genomes of soil and plant-associated and newly described type strains.</title>
        <authorList>
            <person name="Whitman W."/>
        </authorList>
    </citation>
    <scope>NUCLEOTIDE SEQUENCE [LARGE SCALE GENOMIC DNA]</scope>
    <source>
        <strain evidence="3 4">CGMCC 1.12801</strain>
    </source>
</reference>
<keyword evidence="1" id="KW-1133">Transmembrane helix</keyword>
<feature type="transmembrane region" description="Helical" evidence="1">
    <location>
        <begin position="186"/>
        <end position="205"/>
    </location>
</feature>
<keyword evidence="1" id="KW-0812">Transmembrane</keyword>
<dbReference type="SUPFAM" id="SSF110997">
    <property type="entry name" value="Sporulation related repeat"/>
    <property type="match status" value="1"/>
</dbReference>
<dbReference type="InterPro" id="IPR040495">
    <property type="entry name" value="HU-CCDC81_bac_1"/>
</dbReference>
<sequence length="348" mass="38878">MNLGKNVHSLLKRQPEVFVKGLGAFKRNHTPATYDEIRHVYLPPITYIDFDQTSAQGHDFIAYLAQLESIDVKTAEHQVSLAVTSLLHKIEEEGQAKLDDLGYLVSYGGGYVFKALDLSGFNYEPIEGMKPVANPLLQEVKKEQLPAAVVPTDEATDPQQQVPEEILQPFFENQGFDPKQANNNTVWYVLIAVFALGIIGAVYYFSRPVSTEMDKSVIVVESPQDTVASTPALVPVDSSKARQDSLAASLEDTLMNTIPATDVPVKTVNKKHAWQIVIGTHRTIDQAEEHAAAMHSKGYDKVRVIPSNMLKNKKKVIWDSYETKQEMEAALQYVRKNVEKDAWPDKIN</sequence>
<dbReference type="GO" id="GO:0042834">
    <property type="term" value="F:peptidoglycan binding"/>
    <property type="evidence" value="ECO:0007669"/>
    <property type="project" value="InterPro"/>
</dbReference>
<keyword evidence="1" id="KW-0472">Membrane</keyword>
<evidence type="ECO:0000256" key="1">
    <source>
        <dbReference type="SAM" id="Phobius"/>
    </source>
</evidence>
<dbReference type="Proteomes" id="UP000294752">
    <property type="component" value="Unassembled WGS sequence"/>
</dbReference>
<feature type="domain" description="CCDC81-like prokaryotic HU" evidence="2">
    <location>
        <begin position="2"/>
        <end position="51"/>
    </location>
</feature>
<dbReference type="AlphaFoldDB" id="A0A4R7CSS7"/>
<dbReference type="InterPro" id="IPR036680">
    <property type="entry name" value="SPOR-like_sf"/>
</dbReference>
<evidence type="ECO:0000313" key="4">
    <source>
        <dbReference type="Proteomes" id="UP000294752"/>
    </source>
</evidence>
<comment type="caution">
    <text evidence="3">The sequence shown here is derived from an EMBL/GenBank/DDBJ whole genome shotgun (WGS) entry which is preliminary data.</text>
</comment>
<gene>
    <name evidence="3" type="ORF">B0I21_108129</name>
</gene>
<keyword evidence="4" id="KW-1185">Reference proteome</keyword>
<dbReference type="Pfam" id="PF18174">
    <property type="entry name" value="HU-CCDC81_bac_1"/>
    <property type="match status" value="1"/>
</dbReference>
<dbReference type="RefSeq" id="WP_133641504.1">
    <property type="nucleotide sequence ID" value="NZ_SNZV01000008.1"/>
</dbReference>
<evidence type="ECO:0000259" key="2">
    <source>
        <dbReference type="Pfam" id="PF18174"/>
    </source>
</evidence>
<accession>A0A4R7CSS7</accession>
<evidence type="ECO:0000313" key="3">
    <source>
        <dbReference type="EMBL" id="TDS11071.1"/>
    </source>
</evidence>
<protein>
    <recommendedName>
        <fullName evidence="2">CCDC81-like prokaryotic HU domain-containing protein</fullName>
    </recommendedName>
</protein>
<organism evidence="3 4">
    <name type="scientific">Sphingobacterium paludis</name>
    <dbReference type="NCBI Taxonomy" id="1476465"/>
    <lineage>
        <taxon>Bacteria</taxon>
        <taxon>Pseudomonadati</taxon>
        <taxon>Bacteroidota</taxon>
        <taxon>Sphingobacteriia</taxon>
        <taxon>Sphingobacteriales</taxon>
        <taxon>Sphingobacteriaceae</taxon>
        <taxon>Sphingobacterium</taxon>
    </lineage>
</organism>